<dbReference type="PANTHER" id="PTHR35340:SF5">
    <property type="entry name" value="ASST-DOMAIN-CONTAINING PROTEIN"/>
    <property type="match status" value="1"/>
</dbReference>
<dbReference type="NCBIfam" id="NF012200">
    <property type="entry name" value="choice_anch_D"/>
    <property type="match status" value="1"/>
</dbReference>
<dbReference type="InterPro" id="IPR013783">
    <property type="entry name" value="Ig-like_fold"/>
</dbReference>
<feature type="non-terminal residue" evidence="6">
    <location>
        <position position="1"/>
    </location>
</feature>
<dbReference type="InterPro" id="IPR038081">
    <property type="entry name" value="CalX-like_sf"/>
</dbReference>
<dbReference type="PANTHER" id="PTHR35340">
    <property type="entry name" value="PQQ ENZYME REPEAT PROTEIN-RELATED"/>
    <property type="match status" value="1"/>
</dbReference>
<accession>A0A538TUL6</accession>
<dbReference type="Gene3D" id="2.60.40.10">
    <property type="entry name" value="Immunoglobulins"/>
    <property type="match status" value="1"/>
</dbReference>
<protein>
    <submittedName>
        <fullName evidence="6">Choice-of-anchor D domain-containing protein</fullName>
    </submittedName>
</protein>
<dbReference type="InterPro" id="IPR054090">
    <property type="entry name" value="Cep192_Spd-2-like_dom"/>
</dbReference>
<keyword evidence="2" id="KW-0677">Repeat</keyword>
<feature type="domain" description="Calx-beta" evidence="4">
    <location>
        <begin position="254"/>
        <end position="335"/>
    </location>
</feature>
<dbReference type="SUPFAM" id="SSF141072">
    <property type="entry name" value="CalX-like"/>
    <property type="match status" value="1"/>
</dbReference>
<dbReference type="Pfam" id="PF03160">
    <property type="entry name" value="Calx-beta"/>
    <property type="match status" value="1"/>
</dbReference>
<evidence type="ECO:0000313" key="6">
    <source>
        <dbReference type="EMBL" id="TMQ67320.1"/>
    </source>
</evidence>
<evidence type="ECO:0000256" key="2">
    <source>
        <dbReference type="ARBA" id="ARBA00022737"/>
    </source>
</evidence>
<evidence type="ECO:0000256" key="3">
    <source>
        <dbReference type="ARBA" id="ARBA00022837"/>
    </source>
</evidence>
<evidence type="ECO:0000259" key="4">
    <source>
        <dbReference type="Pfam" id="PF03160"/>
    </source>
</evidence>
<dbReference type="EMBL" id="VBOY01000043">
    <property type="protein sequence ID" value="TMQ67320.1"/>
    <property type="molecule type" value="Genomic_DNA"/>
</dbReference>
<gene>
    <name evidence="6" type="ORF">E6K78_05240</name>
</gene>
<dbReference type="GO" id="GO:0004062">
    <property type="term" value="F:aryl sulfotransferase activity"/>
    <property type="evidence" value="ECO:0007669"/>
    <property type="project" value="InterPro"/>
</dbReference>
<evidence type="ECO:0000259" key="5">
    <source>
        <dbReference type="Pfam" id="PF22073"/>
    </source>
</evidence>
<dbReference type="GO" id="GO:0007154">
    <property type="term" value="P:cell communication"/>
    <property type="evidence" value="ECO:0007669"/>
    <property type="project" value="InterPro"/>
</dbReference>
<organism evidence="6 7">
    <name type="scientific">Eiseniibacteriota bacterium</name>
    <dbReference type="NCBI Taxonomy" id="2212470"/>
    <lineage>
        <taxon>Bacteria</taxon>
        <taxon>Candidatus Eiseniibacteriota</taxon>
    </lineage>
</organism>
<name>A0A538TUL6_UNCEI</name>
<dbReference type="InterPro" id="IPR003644">
    <property type="entry name" value="Calx_beta"/>
</dbReference>
<sequence length="439" mass="47350">NNQFTFVGDTRGFFGQHDIRRLPNGHVTLFDNANCQTPVYSRGLEYLLDETNKVATLVREFRNSPDTFTPFMGNVQRRADGGTMIGWGGTGPDPKITDLHADGSLAWSVGFQNPARWTYRAFRFPWHTSRFVATPEAYDFGNVEVGEYGTLMLSVRNGSATPVTINSIVGHHPEFSVATALPVTIAAGATQPIEVRFTPPAVGSYDDTLSVRSVSATELVAQTVTLRGTGVATGLSISDVALREGDAGARQFAFQVRLAQPRASSVNVHVQTSDGTATVADHDYSKLNVDASIPAGDLFSIVDVTVHGDVAIEPDETFFVELSNANVAINDAQAVGLIVNDDGPLSVGADLPRSFALYPARPNPARGTAVVRYDLPRACDAYLEVLDLAGRHVAWLVDGAMPAGRQEARWAPPAGTTGVFFYRLRAGEFTSTRKTVFVR</sequence>
<comment type="caution">
    <text evidence="6">The sequence shown here is derived from an EMBL/GenBank/DDBJ whole genome shotgun (WGS) entry which is preliminary data.</text>
</comment>
<dbReference type="Pfam" id="PF22073">
    <property type="entry name" value="Cep192_D4"/>
    <property type="match status" value="1"/>
</dbReference>
<dbReference type="InterPro" id="IPR010262">
    <property type="entry name" value="Arylsulfotransferase_bact"/>
</dbReference>
<proteinExistence type="predicted"/>
<evidence type="ECO:0000313" key="7">
    <source>
        <dbReference type="Proteomes" id="UP000316609"/>
    </source>
</evidence>
<keyword evidence="1" id="KW-0732">Signal</keyword>
<dbReference type="GO" id="GO:0016020">
    <property type="term" value="C:membrane"/>
    <property type="evidence" value="ECO:0007669"/>
    <property type="project" value="InterPro"/>
</dbReference>
<dbReference type="Pfam" id="PF05935">
    <property type="entry name" value="Arylsulfotrans"/>
    <property type="match status" value="1"/>
</dbReference>
<reference evidence="6 7" key="1">
    <citation type="journal article" date="2019" name="Nat. Microbiol.">
        <title>Mediterranean grassland soil C-N compound turnover is dependent on rainfall and depth, and is mediated by genomically divergent microorganisms.</title>
        <authorList>
            <person name="Diamond S."/>
            <person name="Andeer P.F."/>
            <person name="Li Z."/>
            <person name="Crits-Christoph A."/>
            <person name="Burstein D."/>
            <person name="Anantharaman K."/>
            <person name="Lane K.R."/>
            <person name="Thomas B.C."/>
            <person name="Pan C."/>
            <person name="Northen T.R."/>
            <person name="Banfield J.F."/>
        </authorList>
    </citation>
    <scope>NUCLEOTIDE SEQUENCE [LARGE SCALE GENOMIC DNA]</scope>
    <source>
        <strain evidence="6">WS_8</strain>
    </source>
</reference>
<evidence type="ECO:0000256" key="1">
    <source>
        <dbReference type="ARBA" id="ARBA00022729"/>
    </source>
</evidence>
<dbReference type="AlphaFoldDB" id="A0A538TUL6"/>
<keyword evidence="3" id="KW-0106">Calcium</keyword>
<dbReference type="Gene3D" id="2.60.40.2030">
    <property type="match status" value="1"/>
</dbReference>
<dbReference type="Proteomes" id="UP000316609">
    <property type="component" value="Unassembled WGS sequence"/>
</dbReference>
<dbReference type="InterPro" id="IPR053143">
    <property type="entry name" value="Arylsulfate_ST"/>
</dbReference>
<feature type="domain" description="Cep192/Spd-2-like" evidence="5">
    <location>
        <begin position="136"/>
        <end position="230"/>
    </location>
</feature>